<dbReference type="Proteomes" id="UP000215902">
    <property type="component" value="Unassembled WGS sequence"/>
</dbReference>
<evidence type="ECO:0000256" key="3">
    <source>
        <dbReference type="ARBA" id="ARBA00022679"/>
    </source>
</evidence>
<comment type="caution">
    <text evidence="13">The sequence shown here is derived from an EMBL/GenBank/DDBJ whole genome shotgun (WGS) entry which is preliminary data.</text>
</comment>
<evidence type="ECO:0000256" key="5">
    <source>
        <dbReference type="ARBA" id="ARBA00022695"/>
    </source>
</evidence>
<dbReference type="PANTHER" id="PTHR46173">
    <property type="entry name" value="CCA TRNA NUCLEOTIDYLTRANSFERASE 1, MITOCHONDRIAL"/>
    <property type="match status" value="1"/>
</dbReference>
<dbReference type="STRING" id="282301.A0A267E8M0"/>
<name>A0A267E8M0_9PLAT</name>
<keyword evidence="6" id="KW-0479">Metal-binding</keyword>
<evidence type="ECO:0000256" key="7">
    <source>
        <dbReference type="ARBA" id="ARBA00022741"/>
    </source>
</evidence>
<evidence type="ECO:0000259" key="11">
    <source>
        <dbReference type="Pfam" id="PF01743"/>
    </source>
</evidence>
<evidence type="ECO:0000313" key="14">
    <source>
        <dbReference type="Proteomes" id="UP000215902"/>
    </source>
</evidence>
<dbReference type="Pfam" id="PF01743">
    <property type="entry name" value="PolyA_pol"/>
    <property type="match status" value="1"/>
</dbReference>
<evidence type="ECO:0000256" key="10">
    <source>
        <dbReference type="SAM" id="MobiDB-lite"/>
    </source>
</evidence>
<dbReference type="GO" id="GO:0005739">
    <property type="term" value="C:mitochondrion"/>
    <property type="evidence" value="ECO:0007669"/>
    <property type="project" value="TreeGrafter"/>
</dbReference>
<comment type="similarity">
    <text evidence="2 9">Belongs to the tRNA nucleotidyltransferase/poly(A) polymerase family.</text>
</comment>
<organism evidence="13 14">
    <name type="scientific">Macrostomum lignano</name>
    <dbReference type="NCBI Taxonomy" id="282301"/>
    <lineage>
        <taxon>Eukaryota</taxon>
        <taxon>Metazoa</taxon>
        <taxon>Spiralia</taxon>
        <taxon>Lophotrochozoa</taxon>
        <taxon>Platyhelminthes</taxon>
        <taxon>Rhabditophora</taxon>
        <taxon>Macrostomorpha</taxon>
        <taxon>Macrostomida</taxon>
        <taxon>Macrostomidae</taxon>
        <taxon>Macrostomum</taxon>
    </lineage>
</organism>
<evidence type="ECO:0000256" key="1">
    <source>
        <dbReference type="ARBA" id="ARBA00001946"/>
    </source>
</evidence>
<dbReference type="OrthoDB" id="445712at2759"/>
<dbReference type="SUPFAM" id="SSF81301">
    <property type="entry name" value="Nucleotidyltransferase"/>
    <property type="match status" value="1"/>
</dbReference>
<dbReference type="InterPro" id="IPR050264">
    <property type="entry name" value="Bact_CCA-adding_enz_type3_sf"/>
</dbReference>
<dbReference type="GO" id="GO:0000049">
    <property type="term" value="F:tRNA binding"/>
    <property type="evidence" value="ECO:0007669"/>
    <property type="project" value="TreeGrafter"/>
</dbReference>
<dbReference type="InterPro" id="IPR043519">
    <property type="entry name" value="NT_sf"/>
</dbReference>
<dbReference type="GO" id="GO:0001680">
    <property type="term" value="P:tRNA 3'-terminal CCA addition"/>
    <property type="evidence" value="ECO:0007669"/>
    <property type="project" value="TreeGrafter"/>
</dbReference>
<feature type="compositionally biased region" description="Polar residues" evidence="10">
    <location>
        <begin position="481"/>
        <end position="491"/>
    </location>
</feature>
<feature type="domain" description="Poly A polymerase head" evidence="11">
    <location>
        <begin position="70"/>
        <end position="194"/>
    </location>
</feature>
<sequence>AHISKPHMLHRCLSGLAKRSIIPRLVVMQLDEATSATSSSNTDVRDRFKSLFTPNLQQLSSIFAKHGFELRLAGGAVRDLLMSKTPHDLDFATTATPEEMVSMFNAEGVRMINSNGLAHGTVTARIGDAENFEVTTLRIDRVTNGRHAIVEFTRDWALDASRRDLTINAMFLDLEGQLYDYFNGRYDLATRRVRFVGDAGDRIREDYLRILRYFRFHGRIAERRLMPSSVADDADKETLAAVAQNATGLGGIAGERIWVELKQILAGRRPDDLIEAMASCGVCTFIGLPAEPNVQELSVVLNRLPLTPTMSEYRPVPAVFLAALLRSNDELETAHARLKFSNEELGVLRFVLEHRGAALALVDNSASVEEQRDFYQDLAALTSGKDPRTKQRVVQLLLYTGQAATLLPTISQWWPPKFPVNGHSILSNWRLSIAGKGPILGQIIDLLRLEWRDSRYTADEATLLREEVRVRVLTQLGQSTVKRSNDSSGDSTCDAIDRSDKTKKKSKNK</sequence>
<keyword evidence="8" id="KW-0460">Magnesium</keyword>
<reference evidence="13 14" key="1">
    <citation type="submission" date="2017-06" db="EMBL/GenBank/DDBJ databases">
        <title>A platform for efficient transgenesis in Macrostomum lignano, a flatworm model organism for stem cell research.</title>
        <authorList>
            <person name="Berezikov E."/>
        </authorList>
    </citation>
    <scope>NUCLEOTIDE SEQUENCE [LARGE SCALE GENOMIC DNA]</scope>
    <source>
        <strain evidence="13">DV1</strain>
        <tissue evidence="13">Whole organism</tissue>
    </source>
</reference>
<evidence type="ECO:0000256" key="2">
    <source>
        <dbReference type="ARBA" id="ARBA00007265"/>
    </source>
</evidence>
<evidence type="ECO:0000256" key="6">
    <source>
        <dbReference type="ARBA" id="ARBA00022723"/>
    </source>
</evidence>
<evidence type="ECO:0000313" key="13">
    <source>
        <dbReference type="EMBL" id="PAA57913.1"/>
    </source>
</evidence>
<keyword evidence="9" id="KW-0694">RNA-binding</keyword>
<dbReference type="GO" id="GO:0016779">
    <property type="term" value="F:nucleotidyltransferase activity"/>
    <property type="evidence" value="ECO:0007669"/>
    <property type="project" value="UniProtKB-KW"/>
</dbReference>
<dbReference type="GO" id="GO:0046872">
    <property type="term" value="F:metal ion binding"/>
    <property type="evidence" value="ECO:0007669"/>
    <property type="project" value="UniProtKB-KW"/>
</dbReference>
<keyword evidence="7" id="KW-0547">Nucleotide-binding</keyword>
<dbReference type="GO" id="GO:1990180">
    <property type="term" value="P:mitochondrial tRNA 3'-end processing"/>
    <property type="evidence" value="ECO:0007669"/>
    <property type="project" value="TreeGrafter"/>
</dbReference>
<dbReference type="AlphaFoldDB" id="A0A267E8M0"/>
<keyword evidence="3 9" id="KW-0808">Transferase</keyword>
<dbReference type="Gene3D" id="1.10.3090.10">
    <property type="entry name" value="cca-adding enzyme, domain 2"/>
    <property type="match status" value="1"/>
</dbReference>
<keyword evidence="5" id="KW-0548">Nucleotidyltransferase</keyword>
<feature type="domain" description="tRNA nucleotidyltransferase/poly(A) polymerase RNA and SrmB- binding" evidence="12">
    <location>
        <begin position="235"/>
        <end position="284"/>
    </location>
</feature>
<dbReference type="CDD" id="cd05398">
    <property type="entry name" value="NT_ClassII-CCAase"/>
    <property type="match status" value="1"/>
</dbReference>
<dbReference type="InterPro" id="IPR032828">
    <property type="entry name" value="PolyA_RNA-bd"/>
</dbReference>
<evidence type="ECO:0000259" key="12">
    <source>
        <dbReference type="Pfam" id="PF12627"/>
    </source>
</evidence>
<keyword evidence="4" id="KW-0819">tRNA processing</keyword>
<comment type="cofactor">
    <cofactor evidence="1">
        <name>Mg(2+)</name>
        <dbReference type="ChEBI" id="CHEBI:18420"/>
    </cofactor>
</comment>
<proteinExistence type="inferred from homology"/>
<dbReference type="EMBL" id="NIVC01002433">
    <property type="protein sequence ID" value="PAA57913.1"/>
    <property type="molecule type" value="Genomic_DNA"/>
</dbReference>
<dbReference type="InterPro" id="IPR002646">
    <property type="entry name" value="PolA_pol_head_dom"/>
</dbReference>
<dbReference type="Pfam" id="PF12627">
    <property type="entry name" value="PolyA_pol_RNAbd"/>
    <property type="match status" value="1"/>
</dbReference>
<protein>
    <recommendedName>
        <fullName evidence="15">Poly A polymerase head domain-containing protein</fullName>
    </recommendedName>
</protein>
<dbReference type="PANTHER" id="PTHR46173:SF1">
    <property type="entry name" value="CCA TRNA NUCLEOTIDYLTRANSFERASE 1, MITOCHONDRIAL"/>
    <property type="match status" value="1"/>
</dbReference>
<feature type="region of interest" description="Disordered" evidence="10">
    <location>
        <begin position="481"/>
        <end position="509"/>
    </location>
</feature>
<evidence type="ECO:0000256" key="4">
    <source>
        <dbReference type="ARBA" id="ARBA00022694"/>
    </source>
</evidence>
<evidence type="ECO:0000256" key="9">
    <source>
        <dbReference type="RuleBase" id="RU003953"/>
    </source>
</evidence>
<keyword evidence="14" id="KW-1185">Reference proteome</keyword>
<dbReference type="GO" id="GO:0000166">
    <property type="term" value="F:nucleotide binding"/>
    <property type="evidence" value="ECO:0007669"/>
    <property type="project" value="UniProtKB-KW"/>
</dbReference>
<accession>A0A267E8M0</accession>
<evidence type="ECO:0000256" key="8">
    <source>
        <dbReference type="ARBA" id="ARBA00022842"/>
    </source>
</evidence>
<feature type="non-terminal residue" evidence="13">
    <location>
        <position position="1"/>
    </location>
</feature>
<evidence type="ECO:0008006" key="15">
    <source>
        <dbReference type="Google" id="ProtNLM"/>
    </source>
</evidence>
<dbReference type="Gene3D" id="3.30.460.10">
    <property type="entry name" value="Beta Polymerase, domain 2"/>
    <property type="match status" value="1"/>
</dbReference>
<gene>
    <name evidence="13" type="ORF">BOX15_Mlig030045g1</name>
</gene>
<dbReference type="SUPFAM" id="SSF81891">
    <property type="entry name" value="Poly A polymerase C-terminal region-like"/>
    <property type="match status" value="1"/>
</dbReference>